<dbReference type="InterPro" id="IPR021799">
    <property type="entry name" value="PIN-like_prokaryotic"/>
</dbReference>
<dbReference type="PANTHER" id="PTHR39550">
    <property type="entry name" value="SLL0658 PROTEIN"/>
    <property type="match status" value="1"/>
</dbReference>
<comment type="caution">
    <text evidence="1">The sequence shown here is derived from an EMBL/GenBank/DDBJ whole genome shotgun (WGS) entry which is preliminary data.</text>
</comment>
<protein>
    <recommendedName>
        <fullName evidence="3">PIN domain-containing protein</fullName>
    </recommendedName>
</protein>
<name>A0ABW8ZI42_9BURK</name>
<sequence>MIVILDASTLINLDYGEVLSDVLSLPNRDFKISETVLQESKTVVRSIQAAIRRGDIEWVDASVVDADDYNNALLEWGLGAGETECILAAQALVCTVACDDKAARKVLQRKLSSISLTGSIGLLRDIVVEGAKTVSYAYAAYQSMRAHGGYLPEYSFERFEGFILSRGAIQDFPDAMGLER</sequence>
<dbReference type="Proteomes" id="UP001629249">
    <property type="component" value="Unassembled WGS sequence"/>
</dbReference>
<accession>A0ABW8ZI42</accession>
<proteinExistence type="predicted"/>
<evidence type="ECO:0000313" key="1">
    <source>
        <dbReference type="EMBL" id="MFL9882882.1"/>
    </source>
</evidence>
<evidence type="ECO:0008006" key="3">
    <source>
        <dbReference type="Google" id="ProtNLM"/>
    </source>
</evidence>
<keyword evidence="2" id="KW-1185">Reference proteome</keyword>
<dbReference type="PANTHER" id="PTHR39550:SF1">
    <property type="entry name" value="SLL0658 PROTEIN"/>
    <property type="match status" value="1"/>
</dbReference>
<evidence type="ECO:0000313" key="2">
    <source>
        <dbReference type="Proteomes" id="UP001629249"/>
    </source>
</evidence>
<dbReference type="EMBL" id="JAQQFN010000004">
    <property type="protein sequence ID" value="MFL9882882.1"/>
    <property type="molecule type" value="Genomic_DNA"/>
</dbReference>
<gene>
    <name evidence="1" type="ORF">PQR66_07590</name>
</gene>
<dbReference type="RefSeq" id="WP_408327321.1">
    <property type="nucleotide sequence ID" value="NZ_JAQQFH010000004.1"/>
</dbReference>
<dbReference type="Pfam" id="PF11848">
    <property type="entry name" value="DUF3368"/>
    <property type="match status" value="1"/>
</dbReference>
<reference evidence="1 2" key="1">
    <citation type="journal article" date="2024" name="Chem. Sci.">
        <title>Discovery of megapolipeptins by genome mining of a Burkholderiales bacteria collection.</title>
        <authorList>
            <person name="Paulo B.S."/>
            <person name="Recchia M.J.J."/>
            <person name="Lee S."/>
            <person name="Fergusson C.H."/>
            <person name="Romanowski S.B."/>
            <person name="Hernandez A."/>
            <person name="Krull N."/>
            <person name="Liu D.Y."/>
            <person name="Cavanagh H."/>
            <person name="Bos A."/>
            <person name="Gray C.A."/>
            <person name="Murphy B.T."/>
            <person name="Linington R.G."/>
            <person name="Eustaquio A.S."/>
        </authorList>
    </citation>
    <scope>NUCLEOTIDE SEQUENCE [LARGE SCALE GENOMIC DNA]</scope>
    <source>
        <strain evidence="1 2">RL16-012-BIC-B</strain>
    </source>
</reference>
<organism evidence="1 2">
    <name type="scientific">Paraburkholderia agricolaris</name>
    <dbReference type="NCBI Taxonomy" id="2152888"/>
    <lineage>
        <taxon>Bacteria</taxon>
        <taxon>Pseudomonadati</taxon>
        <taxon>Pseudomonadota</taxon>
        <taxon>Betaproteobacteria</taxon>
        <taxon>Burkholderiales</taxon>
        <taxon>Burkholderiaceae</taxon>
        <taxon>Paraburkholderia</taxon>
    </lineage>
</organism>